<feature type="domain" description="HTH araC/xylS-type" evidence="5">
    <location>
        <begin position="257"/>
        <end position="361"/>
    </location>
</feature>
<sequence length="364" mass="41267">MTLSFPDLLDLLLRFLAVGQLSLLSLYLLSDSRELKALLGSSLAVCLSAYLLLTAPVPDHHYGILRGILLFFTELTPYLLWYFALALLDKGLVNGGMLKEHRRPKRWPLTAKTLAAGAILWFVYFFGYLQGRGIFHDINHGVQLILLLHIIFIALKDLKDDLVTARRNSRLVLTLASCVYFSLILMLELGDASLRDATLFSLGNAGLVLLSTSLFSWYFFRDSFKDLTPLSSTVENQQEITDNTAPVIPVEYQAVYQQLCQQMANGLYMQSQLTIKALANELATPEHQLRKLINQHLGFRNFSDFLNSYRLVEACSQLEDIRHIRKPILTLALELGYGSVATFNRAFKAKTGRSPKEYRDHFQK</sequence>
<feature type="transmembrane region" description="Helical" evidence="4">
    <location>
        <begin position="12"/>
        <end position="30"/>
    </location>
</feature>
<dbReference type="PROSITE" id="PS00041">
    <property type="entry name" value="HTH_ARAC_FAMILY_1"/>
    <property type="match status" value="1"/>
</dbReference>
<dbReference type="PROSITE" id="PS01124">
    <property type="entry name" value="HTH_ARAC_FAMILY_2"/>
    <property type="match status" value="1"/>
</dbReference>
<feature type="transmembrane region" description="Helical" evidence="4">
    <location>
        <begin position="37"/>
        <end position="57"/>
    </location>
</feature>
<evidence type="ECO:0000259" key="5">
    <source>
        <dbReference type="PROSITE" id="PS01124"/>
    </source>
</evidence>
<protein>
    <submittedName>
        <fullName evidence="6">AraC family transcriptional regulator</fullName>
    </submittedName>
</protein>
<evidence type="ECO:0000313" key="6">
    <source>
        <dbReference type="EMBL" id="WDE12427.1"/>
    </source>
</evidence>
<feature type="transmembrane region" description="Helical" evidence="4">
    <location>
        <begin position="170"/>
        <end position="187"/>
    </location>
</feature>
<dbReference type="RefSeq" id="WP_274052708.1">
    <property type="nucleotide sequence ID" value="NZ_CP059693.1"/>
</dbReference>
<dbReference type="Gene3D" id="1.10.10.60">
    <property type="entry name" value="Homeodomain-like"/>
    <property type="match status" value="1"/>
</dbReference>
<evidence type="ECO:0000256" key="1">
    <source>
        <dbReference type="ARBA" id="ARBA00023015"/>
    </source>
</evidence>
<dbReference type="PANTHER" id="PTHR43280">
    <property type="entry name" value="ARAC-FAMILY TRANSCRIPTIONAL REGULATOR"/>
    <property type="match status" value="1"/>
</dbReference>
<dbReference type="InterPro" id="IPR009057">
    <property type="entry name" value="Homeodomain-like_sf"/>
</dbReference>
<keyword evidence="1" id="KW-0805">Transcription regulation</keyword>
<name>A0ABY7VG77_9GAMM</name>
<dbReference type="InterPro" id="IPR018062">
    <property type="entry name" value="HTH_AraC-typ_CS"/>
</dbReference>
<dbReference type="InterPro" id="IPR020449">
    <property type="entry name" value="Tscrpt_reg_AraC-type_HTH"/>
</dbReference>
<dbReference type="Proteomes" id="UP001215231">
    <property type="component" value="Chromosome"/>
</dbReference>
<dbReference type="SUPFAM" id="SSF46689">
    <property type="entry name" value="Homeodomain-like"/>
    <property type="match status" value="1"/>
</dbReference>
<keyword evidence="4" id="KW-1133">Transmembrane helix</keyword>
<feature type="transmembrane region" description="Helical" evidence="4">
    <location>
        <begin position="141"/>
        <end position="158"/>
    </location>
</feature>
<dbReference type="EMBL" id="CP059693">
    <property type="protein sequence ID" value="WDE12427.1"/>
    <property type="molecule type" value="Genomic_DNA"/>
</dbReference>
<gene>
    <name evidence="6" type="ORF">H3N35_02780</name>
</gene>
<feature type="transmembrane region" description="Helical" evidence="4">
    <location>
        <begin position="63"/>
        <end position="88"/>
    </location>
</feature>
<keyword evidence="2" id="KW-0238">DNA-binding</keyword>
<evidence type="ECO:0000256" key="3">
    <source>
        <dbReference type="ARBA" id="ARBA00023163"/>
    </source>
</evidence>
<keyword evidence="3" id="KW-0804">Transcription</keyword>
<dbReference type="PRINTS" id="PR00032">
    <property type="entry name" value="HTHARAC"/>
</dbReference>
<reference evidence="6 7" key="1">
    <citation type="journal article" date="2022" name="Mar. Drugs">
        <title>Bioassay-Guided Fractionation Leads to the Detection of Cholic Acid Generated by the Rare Thalassomonas sp.</title>
        <authorList>
            <person name="Pheiffer F."/>
            <person name="Schneider Y.K."/>
            <person name="Hansen E.H."/>
            <person name="Andersen J.H."/>
            <person name="Isaksson J."/>
            <person name="Busche T."/>
            <person name="R C."/>
            <person name="Kalinowski J."/>
            <person name="Zyl L.V."/>
            <person name="Trindade M."/>
        </authorList>
    </citation>
    <scope>NUCLEOTIDE SEQUENCE [LARGE SCALE GENOMIC DNA]</scope>
    <source>
        <strain evidence="6 7">A5K-61T</strain>
    </source>
</reference>
<dbReference type="PANTHER" id="PTHR43280:SF29">
    <property type="entry name" value="ARAC-FAMILY TRANSCRIPTIONAL REGULATOR"/>
    <property type="match status" value="1"/>
</dbReference>
<feature type="transmembrane region" description="Helical" evidence="4">
    <location>
        <begin position="199"/>
        <end position="220"/>
    </location>
</feature>
<evidence type="ECO:0000256" key="4">
    <source>
        <dbReference type="SAM" id="Phobius"/>
    </source>
</evidence>
<feature type="transmembrane region" description="Helical" evidence="4">
    <location>
        <begin position="109"/>
        <end position="129"/>
    </location>
</feature>
<proteinExistence type="predicted"/>
<dbReference type="Pfam" id="PF12833">
    <property type="entry name" value="HTH_18"/>
    <property type="match status" value="1"/>
</dbReference>
<evidence type="ECO:0000313" key="7">
    <source>
        <dbReference type="Proteomes" id="UP001215231"/>
    </source>
</evidence>
<evidence type="ECO:0000256" key="2">
    <source>
        <dbReference type="ARBA" id="ARBA00023125"/>
    </source>
</evidence>
<dbReference type="InterPro" id="IPR018060">
    <property type="entry name" value="HTH_AraC"/>
</dbReference>
<keyword evidence="7" id="KW-1185">Reference proteome</keyword>
<keyword evidence="4" id="KW-0472">Membrane</keyword>
<dbReference type="SMART" id="SM00342">
    <property type="entry name" value="HTH_ARAC"/>
    <property type="match status" value="1"/>
</dbReference>
<accession>A0ABY7VG77</accession>
<organism evidence="6 7">
    <name type="scientific">Thalassomonas haliotis</name>
    <dbReference type="NCBI Taxonomy" id="485448"/>
    <lineage>
        <taxon>Bacteria</taxon>
        <taxon>Pseudomonadati</taxon>
        <taxon>Pseudomonadota</taxon>
        <taxon>Gammaproteobacteria</taxon>
        <taxon>Alteromonadales</taxon>
        <taxon>Colwelliaceae</taxon>
        <taxon>Thalassomonas</taxon>
    </lineage>
</organism>
<keyword evidence="4" id="KW-0812">Transmembrane</keyword>